<geneLocation type="plasmid" evidence="2 3">
    <name>pBMV_2</name>
</geneLocation>
<proteinExistence type="predicted"/>
<dbReference type="GeneID" id="93646248"/>
<dbReference type="Proteomes" id="UP000031829">
    <property type="component" value="Plasmid pBMV_2"/>
</dbReference>
<evidence type="ECO:0000313" key="2">
    <source>
        <dbReference type="EMBL" id="AJI25824.1"/>
    </source>
</evidence>
<dbReference type="KEGG" id="bmeg:BG04_5786"/>
<dbReference type="RefSeq" id="WP_155276319.1">
    <property type="nucleotide sequence ID" value="NZ_BCVB01000023.1"/>
</dbReference>
<dbReference type="EMBL" id="CP009921">
    <property type="protein sequence ID" value="AJI25824.1"/>
    <property type="molecule type" value="Genomic_DNA"/>
</dbReference>
<gene>
    <name evidence="2" type="ORF">BG04_5621</name>
    <name evidence="1" type="ORF">BG04_5786</name>
</gene>
<keyword evidence="2" id="KW-0614">Plasmid</keyword>
<dbReference type="EMBL" id="CP009921">
    <property type="protein sequence ID" value="AJI25780.1"/>
    <property type="molecule type" value="Genomic_DNA"/>
</dbReference>
<sequence>MLDKYEVLLFTRDLSNLTKDYPTCTDPLTKERMYQQIELLREVLRLHDHSEFKSSLQ</sequence>
<name>A0A0B6B0Y7_PRIM2</name>
<evidence type="ECO:0000313" key="1">
    <source>
        <dbReference type="EMBL" id="AJI25780.1"/>
    </source>
</evidence>
<evidence type="ECO:0000313" key="3">
    <source>
        <dbReference type="Proteomes" id="UP000031829"/>
    </source>
</evidence>
<reference evidence="2 3" key="1">
    <citation type="journal article" date="2015" name="Genome Announc.">
        <title>Complete genome sequences for 35 biothreat assay-relevant bacillus species.</title>
        <authorList>
            <person name="Johnson S.L."/>
            <person name="Daligault H.E."/>
            <person name="Davenport K.W."/>
            <person name="Jaissle J."/>
            <person name="Frey K.G."/>
            <person name="Ladner J.T."/>
            <person name="Broomall S.M."/>
            <person name="Bishop-Lilly K.A."/>
            <person name="Bruce D.C."/>
            <person name="Gibbons H.S."/>
            <person name="Coyne S.R."/>
            <person name="Lo C.C."/>
            <person name="Meincke L."/>
            <person name="Munk A.C."/>
            <person name="Koroleva G.I."/>
            <person name="Rosenzweig C.N."/>
            <person name="Palacios G.F."/>
            <person name="Redden C.L."/>
            <person name="Minogue T.D."/>
            <person name="Chain P.S."/>
        </authorList>
    </citation>
    <scope>NUCLEOTIDE SEQUENCE [LARGE SCALE GENOMIC DNA]</scope>
    <source>
        <strain evidence="2">ATCC 14581</strain>
        <strain evidence="3">ATCC 14581 / DSM 32 / JCM 2506 / NBRC 15308 / NCIMB 9376 / NCTC 10342 / NRRL B-14308 / VKM B-512</strain>
        <plasmid evidence="2 3">pBMV_2</plasmid>
    </source>
</reference>
<dbReference type="HOGENOM" id="CLU_2987067_0_0_9"/>
<accession>A0A0B6B0Y7</accession>
<protein>
    <submittedName>
        <fullName evidence="2">Uncharacterized protein</fullName>
    </submittedName>
</protein>
<dbReference type="KEGG" id="bmeg:BG04_5621"/>
<dbReference type="AlphaFoldDB" id="A0A0B6B0Y7"/>
<organism evidence="2 3">
    <name type="scientific">Priestia megaterium (strain ATCC 14581 / DSM 32 / CCUG 1817 / JCM 2506 / NBRC 15308 / NCIMB 9376 / NCTC 10342 / NRRL B-14308 / VKM B-512 / Ford 19)</name>
    <name type="common">Bacillus megaterium</name>
    <dbReference type="NCBI Taxonomy" id="1348623"/>
    <lineage>
        <taxon>Bacteria</taxon>
        <taxon>Bacillati</taxon>
        <taxon>Bacillota</taxon>
        <taxon>Bacilli</taxon>
        <taxon>Bacillales</taxon>
        <taxon>Bacillaceae</taxon>
        <taxon>Priestia</taxon>
    </lineage>
</organism>